<name>A0AAW9NLN1_9BACL</name>
<evidence type="ECO:0000313" key="2">
    <source>
        <dbReference type="Proteomes" id="UP001344888"/>
    </source>
</evidence>
<proteinExistence type="predicted"/>
<sequence>MKRLQSLIASVEQVTQLLDATLEQQRAMLTLQFSQKITVAYQKVSLAEKRIQVKNTRSHGWGD</sequence>
<gene>
    <name evidence="1" type="ORF">P9B03_07260</name>
</gene>
<reference evidence="1 2" key="1">
    <citation type="submission" date="2023-03" db="EMBL/GenBank/DDBJ databases">
        <title>Bacillus Genome Sequencing.</title>
        <authorList>
            <person name="Dunlap C."/>
        </authorList>
    </citation>
    <scope>NUCLEOTIDE SEQUENCE [LARGE SCALE GENOMIC DNA]</scope>
    <source>
        <strain evidence="1 2">B-59205</strain>
    </source>
</reference>
<evidence type="ECO:0000313" key="1">
    <source>
        <dbReference type="EMBL" id="MEC1178275.1"/>
    </source>
</evidence>
<accession>A0AAW9NLN1</accession>
<comment type="caution">
    <text evidence="1">The sequence shown here is derived from an EMBL/GenBank/DDBJ whole genome shotgun (WGS) entry which is preliminary data.</text>
</comment>
<dbReference type="Proteomes" id="UP001344888">
    <property type="component" value="Unassembled WGS sequence"/>
</dbReference>
<protein>
    <submittedName>
        <fullName evidence="1">Uncharacterized protein</fullName>
    </submittedName>
</protein>
<dbReference type="RefSeq" id="WP_107839707.1">
    <property type="nucleotide sequence ID" value="NZ_JARSFG010000010.1"/>
</dbReference>
<dbReference type="EMBL" id="JARSFG010000010">
    <property type="protein sequence ID" value="MEC1178275.1"/>
    <property type="molecule type" value="Genomic_DNA"/>
</dbReference>
<dbReference type="AlphaFoldDB" id="A0AAW9NLN1"/>
<keyword evidence="2" id="KW-1185">Reference proteome</keyword>
<organism evidence="1 2">
    <name type="scientific">Metasolibacillus meyeri</name>
    <dbReference type="NCBI Taxonomy" id="1071052"/>
    <lineage>
        <taxon>Bacteria</taxon>
        <taxon>Bacillati</taxon>
        <taxon>Bacillota</taxon>
        <taxon>Bacilli</taxon>
        <taxon>Bacillales</taxon>
        <taxon>Caryophanaceae</taxon>
        <taxon>Metasolibacillus</taxon>
    </lineage>
</organism>